<keyword evidence="2" id="KW-1185">Reference proteome</keyword>
<proteinExistence type="predicted"/>
<sequence length="109" mass="11870">MTTTHERPATPLPFADDPAITRFLALGDSTVRCLLDALLRLNELRAALDGPATTDADTRAAHSDLAGLLSRLETQLRTTNLAMLDITSDWPMTLPDTKPKRVSPVDPHP</sequence>
<dbReference type="EMBL" id="CP059399">
    <property type="protein sequence ID" value="QLY29253.1"/>
    <property type="molecule type" value="Genomic_DNA"/>
</dbReference>
<evidence type="ECO:0000313" key="2">
    <source>
        <dbReference type="Proteomes" id="UP000515512"/>
    </source>
</evidence>
<gene>
    <name evidence="1" type="ORF">H0264_28800</name>
</gene>
<dbReference type="AlphaFoldDB" id="A0A7D6V8Y0"/>
<evidence type="ECO:0000313" key="1">
    <source>
        <dbReference type="EMBL" id="QLY29253.1"/>
    </source>
</evidence>
<dbReference type="Proteomes" id="UP000515512">
    <property type="component" value="Chromosome"/>
</dbReference>
<reference evidence="1 2" key="1">
    <citation type="submission" date="2020-07" db="EMBL/GenBank/DDBJ databases">
        <authorList>
            <person name="Zhuang K."/>
            <person name="Ran Y."/>
        </authorList>
    </citation>
    <scope>NUCLEOTIDE SEQUENCE [LARGE SCALE GENOMIC DNA]</scope>
    <source>
        <strain evidence="1 2">WCH-YHL-001</strain>
    </source>
</reference>
<organism evidence="1 2">
    <name type="scientific">Nocardia huaxiensis</name>
    <dbReference type="NCBI Taxonomy" id="2755382"/>
    <lineage>
        <taxon>Bacteria</taxon>
        <taxon>Bacillati</taxon>
        <taxon>Actinomycetota</taxon>
        <taxon>Actinomycetes</taxon>
        <taxon>Mycobacteriales</taxon>
        <taxon>Nocardiaceae</taxon>
        <taxon>Nocardia</taxon>
    </lineage>
</organism>
<name>A0A7D6V8Y0_9NOCA</name>
<dbReference type="RefSeq" id="WP_181580458.1">
    <property type="nucleotide sequence ID" value="NZ_CP059399.1"/>
</dbReference>
<accession>A0A7D6V8Y0</accession>
<dbReference type="KEGG" id="nhu:H0264_28800"/>
<protein>
    <submittedName>
        <fullName evidence="1">Uncharacterized protein</fullName>
    </submittedName>
</protein>